<dbReference type="InterPro" id="IPR013094">
    <property type="entry name" value="AB_hydrolase_3"/>
</dbReference>
<dbReference type="InterPro" id="IPR002168">
    <property type="entry name" value="Lipase_GDXG_HIS_AS"/>
</dbReference>
<proteinExistence type="inferred from homology"/>
<dbReference type="PANTHER" id="PTHR48081:SF8">
    <property type="entry name" value="ALPHA_BETA HYDROLASE FOLD-3 DOMAIN-CONTAINING PROTEIN-RELATED"/>
    <property type="match status" value="1"/>
</dbReference>
<dbReference type="FunFam" id="3.40.50.1820:FF:000089">
    <property type="entry name" value="Alpha/beta hydrolase"/>
    <property type="match status" value="1"/>
</dbReference>
<dbReference type="PROSITE" id="PS01173">
    <property type="entry name" value="LIPASE_GDXG_HIS"/>
    <property type="match status" value="1"/>
</dbReference>
<evidence type="ECO:0000256" key="1">
    <source>
        <dbReference type="ARBA" id="ARBA00010515"/>
    </source>
</evidence>
<accession>A0A846N4C7</accession>
<reference evidence="4 5" key="1">
    <citation type="submission" date="2020-03" db="EMBL/GenBank/DDBJ databases">
        <title>Genomic Encyclopedia of Type Strains, Phase IV (KMG-IV): sequencing the most valuable type-strain genomes for metagenomic binning, comparative biology and taxonomic classification.</title>
        <authorList>
            <person name="Goeker M."/>
        </authorList>
    </citation>
    <scope>NUCLEOTIDE SEQUENCE [LARGE SCALE GENOMIC DNA]</scope>
    <source>
        <strain evidence="4 5">DSM 19867</strain>
    </source>
</reference>
<feature type="domain" description="Alpha/beta hydrolase fold-3" evidence="3">
    <location>
        <begin position="79"/>
        <end position="284"/>
    </location>
</feature>
<protein>
    <submittedName>
        <fullName evidence="4">Acetyl esterase</fullName>
        <ecNumber evidence="4">3.1.1.-</ecNumber>
    </submittedName>
</protein>
<dbReference type="Proteomes" id="UP000570514">
    <property type="component" value="Unassembled WGS sequence"/>
</dbReference>
<dbReference type="Gene3D" id="3.40.50.1820">
    <property type="entry name" value="alpha/beta hydrolase"/>
    <property type="match status" value="1"/>
</dbReference>
<comment type="caution">
    <text evidence="4">The sequence shown here is derived from an EMBL/GenBank/DDBJ whole genome shotgun (WGS) entry which is preliminary data.</text>
</comment>
<gene>
    <name evidence="4" type="ORF">FHS83_003687</name>
</gene>
<evidence type="ECO:0000259" key="3">
    <source>
        <dbReference type="Pfam" id="PF07859"/>
    </source>
</evidence>
<dbReference type="AlphaFoldDB" id="A0A846N4C7"/>
<dbReference type="PANTHER" id="PTHR48081">
    <property type="entry name" value="AB HYDROLASE SUPERFAMILY PROTEIN C4A8.06C"/>
    <property type="match status" value="1"/>
</dbReference>
<name>A0A846N4C7_9PROT</name>
<dbReference type="GO" id="GO:0016787">
    <property type="term" value="F:hydrolase activity"/>
    <property type="evidence" value="ECO:0007669"/>
    <property type="project" value="UniProtKB-KW"/>
</dbReference>
<keyword evidence="5" id="KW-1185">Reference proteome</keyword>
<evidence type="ECO:0000256" key="2">
    <source>
        <dbReference type="ARBA" id="ARBA00022801"/>
    </source>
</evidence>
<dbReference type="SUPFAM" id="SSF53474">
    <property type="entry name" value="alpha/beta-Hydrolases"/>
    <property type="match status" value="1"/>
</dbReference>
<dbReference type="EMBL" id="JAASRM010000001">
    <property type="protein sequence ID" value="NIK90369.1"/>
    <property type="molecule type" value="Genomic_DNA"/>
</dbReference>
<evidence type="ECO:0000313" key="5">
    <source>
        <dbReference type="Proteomes" id="UP000570514"/>
    </source>
</evidence>
<evidence type="ECO:0000313" key="4">
    <source>
        <dbReference type="EMBL" id="NIK90369.1"/>
    </source>
</evidence>
<dbReference type="InterPro" id="IPR029058">
    <property type="entry name" value="AB_hydrolase_fold"/>
</dbReference>
<dbReference type="InterPro" id="IPR050300">
    <property type="entry name" value="GDXG_lipolytic_enzyme"/>
</dbReference>
<sequence length="311" mass="33167">MALDPLVKEFLDQQPPLSPPWEQSEAEARAGFREMVKANGPKDVPIGKVETLTIAGPGGPLALRLYTPVAAGSEALPALVFFHGGAFRVGDFESHETLCREFAGEAGCRVIAVDYRLAPEHPFPAAYDDAYAALGYIEANAAALGIDPNRIAVGGDSAGGALAAAICQRAKAEAGATIVYQLLLFPVTQLGGGFPSMQKYAEGFQLERVPLEYCYKLYASESQWRDPKLSPLLASDLSGLPPAYVMLAEYDVLHDEGLAYGEKLRAAGVTVTIAEHPGMIHDFILFGARFPQARASLVEAAKALKGVFDTI</sequence>
<keyword evidence="2 4" id="KW-0378">Hydrolase</keyword>
<dbReference type="Pfam" id="PF07859">
    <property type="entry name" value="Abhydrolase_3"/>
    <property type="match status" value="1"/>
</dbReference>
<comment type="similarity">
    <text evidence="1">Belongs to the 'GDXG' lipolytic enzyme family.</text>
</comment>
<dbReference type="EC" id="3.1.1.-" evidence="4"/>
<organism evidence="4 5">
    <name type="scientific">Rhizomicrobium palustre</name>
    <dbReference type="NCBI Taxonomy" id="189966"/>
    <lineage>
        <taxon>Bacteria</taxon>
        <taxon>Pseudomonadati</taxon>
        <taxon>Pseudomonadota</taxon>
        <taxon>Alphaproteobacteria</taxon>
        <taxon>Micropepsales</taxon>
        <taxon>Micropepsaceae</taxon>
        <taxon>Rhizomicrobium</taxon>
    </lineage>
</organism>
<dbReference type="RefSeq" id="WP_167084865.1">
    <property type="nucleotide sequence ID" value="NZ_BAAADC010000001.1"/>
</dbReference>